<evidence type="ECO:0000256" key="1">
    <source>
        <dbReference type="PROSITE-ProRule" id="PRU00023"/>
    </source>
</evidence>
<dbReference type="PROSITE" id="PS50297">
    <property type="entry name" value="ANK_REP_REGION"/>
    <property type="match status" value="1"/>
</dbReference>
<proteinExistence type="predicted"/>
<protein>
    <submittedName>
        <fullName evidence="2">Uncharacterized protein</fullName>
    </submittedName>
</protein>
<evidence type="ECO:0000313" key="3">
    <source>
        <dbReference type="Proteomes" id="UP000737018"/>
    </source>
</evidence>
<dbReference type="Pfam" id="PF12796">
    <property type="entry name" value="Ank_2"/>
    <property type="match status" value="1"/>
</dbReference>
<gene>
    <name evidence="2" type="ORF">CMV_004753</name>
</gene>
<keyword evidence="1" id="KW-0040">ANK repeat</keyword>
<keyword evidence="3" id="KW-1185">Reference proteome</keyword>
<sequence length="176" mass="19684">MDSPSSCEAQGSTNANQPEETKISCMDLDVYNGATAGKIEVFKNSSPPLHLQELLTPNGNTVLHVYLTALSKELESSTANFVEEILKMCPSLLWQANAKGEIPLHIAARHGHVTMVEVLIKFADSRPQDVESGEKNAKEMLQITNKEKETALHEAIRYNHLELMMARFKELFCMRQ</sequence>
<dbReference type="SUPFAM" id="SSF48403">
    <property type="entry name" value="Ankyrin repeat"/>
    <property type="match status" value="1"/>
</dbReference>
<name>A0A8J4W224_9ROSI</name>
<dbReference type="PANTHER" id="PTHR24121">
    <property type="entry name" value="NO MECHANORECEPTOR POTENTIAL C, ISOFORM D-RELATED"/>
    <property type="match status" value="1"/>
</dbReference>
<dbReference type="AlphaFoldDB" id="A0A8J4W224"/>
<evidence type="ECO:0000313" key="2">
    <source>
        <dbReference type="EMBL" id="KAF3971684.1"/>
    </source>
</evidence>
<comment type="caution">
    <text evidence="2">The sequence shown here is derived from an EMBL/GenBank/DDBJ whole genome shotgun (WGS) entry which is preliminary data.</text>
</comment>
<dbReference type="Gene3D" id="1.25.40.20">
    <property type="entry name" value="Ankyrin repeat-containing domain"/>
    <property type="match status" value="1"/>
</dbReference>
<dbReference type="InterPro" id="IPR036770">
    <property type="entry name" value="Ankyrin_rpt-contain_sf"/>
</dbReference>
<feature type="repeat" description="ANK" evidence="1">
    <location>
        <begin position="99"/>
        <end position="121"/>
    </location>
</feature>
<dbReference type="PROSITE" id="PS50088">
    <property type="entry name" value="ANK_REPEAT"/>
    <property type="match status" value="1"/>
</dbReference>
<dbReference type="SMART" id="SM00248">
    <property type="entry name" value="ANK"/>
    <property type="match status" value="3"/>
</dbReference>
<dbReference type="EMBL" id="JRKL02000405">
    <property type="protein sequence ID" value="KAF3971684.1"/>
    <property type="molecule type" value="Genomic_DNA"/>
</dbReference>
<dbReference type="PANTHER" id="PTHR24121:SF22">
    <property type="entry name" value="PROTEIN ACCELERATED CELL DEATH 6-LIKE"/>
    <property type="match status" value="1"/>
</dbReference>
<organism evidence="2 3">
    <name type="scientific">Castanea mollissima</name>
    <name type="common">Chinese chestnut</name>
    <dbReference type="NCBI Taxonomy" id="60419"/>
    <lineage>
        <taxon>Eukaryota</taxon>
        <taxon>Viridiplantae</taxon>
        <taxon>Streptophyta</taxon>
        <taxon>Embryophyta</taxon>
        <taxon>Tracheophyta</taxon>
        <taxon>Spermatophyta</taxon>
        <taxon>Magnoliopsida</taxon>
        <taxon>eudicotyledons</taxon>
        <taxon>Gunneridae</taxon>
        <taxon>Pentapetalae</taxon>
        <taxon>rosids</taxon>
        <taxon>fabids</taxon>
        <taxon>Fagales</taxon>
        <taxon>Fagaceae</taxon>
        <taxon>Castanea</taxon>
    </lineage>
</organism>
<dbReference type="InterPro" id="IPR002110">
    <property type="entry name" value="Ankyrin_rpt"/>
</dbReference>
<reference evidence="2" key="1">
    <citation type="submission" date="2020-03" db="EMBL/GenBank/DDBJ databases">
        <title>Castanea mollissima Vanexum genome sequencing.</title>
        <authorList>
            <person name="Staton M."/>
        </authorList>
    </citation>
    <scope>NUCLEOTIDE SEQUENCE</scope>
    <source>
        <tissue evidence="2">Leaf</tissue>
    </source>
</reference>
<dbReference type="Proteomes" id="UP000737018">
    <property type="component" value="Unassembled WGS sequence"/>
</dbReference>
<accession>A0A8J4W224</accession>
<dbReference type="OrthoDB" id="1847170at2759"/>